<feature type="compositionally biased region" description="Low complexity" evidence="1">
    <location>
        <begin position="71"/>
        <end position="80"/>
    </location>
</feature>
<keyword evidence="3" id="KW-1185">Reference proteome</keyword>
<feature type="compositionally biased region" description="Polar residues" evidence="1">
    <location>
        <begin position="32"/>
        <end position="45"/>
    </location>
</feature>
<proteinExistence type="predicted"/>
<reference evidence="2" key="1">
    <citation type="journal article" date="2022" name="bioRxiv">
        <title>Sequencing and chromosome-scale assembly of the giantPleurodeles waltlgenome.</title>
        <authorList>
            <person name="Brown T."/>
            <person name="Elewa A."/>
            <person name="Iarovenko S."/>
            <person name="Subramanian E."/>
            <person name="Araus A.J."/>
            <person name="Petzold A."/>
            <person name="Susuki M."/>
            <person name="Suzuki K.-i.T."/>
            <person name="Hayashi T."/>
            <person name="Toyoda A."/>
            <person name="Oliveira C."/>
            <person name="Osipova E."/>
            <person name="Leigh N.D."/>
            <person name="Simon A."/>
            <person name="Yun M.H."/>
        </authorList>
    </citation>
    <scope>NUCLEOTIDE SEQUENCE</scope>
    <source>
        <strain evidence="2">20211129_DDA</strain>
        <tissue evidence="2">Liver</tissue>
    </source>
</reference>
<dbReference type="EMBL" id="JANPWB010000004">
    <property type="protein sequence ID" value="KAJ1193848.1"/>
    <property type="molecule type" value="Genomic_DNA"/>
</dbReference>
<feature type="compositionally biased region" description="Basic residues" evidence="1">
    <location>
        <begin position="52"/>
        <end position="62"/>
    </location>
</feature>
<evidence type="ECO:0000313" key="3">
    <source>
        <dbReference type="Proteomes" id="UP001066276"/>
    </source>
</evidence>
<dbReference type="Proteomes" id="UP001066276">
    <property type="component" value="Chromosome 2_2"/>
</dbReference>
<organism evidence="2 3">
    <name type="scientific">Pleurodeles waltl</name>
    <name type="common">Iberian ribbed newt</name>
    <dbReference type="NCBI Taxonomy" id="8319"/>
    <lineage>
        <taxon>Eukaryota</taxon>
        <taxon>Metazoa</taxon>
        <taxon>Chordata</taxon>
        <taxon>Craniata</taxon>
        <taxon>Vertebrata</taxon>
        <taxon>Euteleostomi</taxon>
        <taxon>Amphibia</taxon>
        <taxon>Batrachia</taxon>
        <taxon>Caudata</taxon>
        <taxon>Salamandroidea</taxon>
        <taxon>Salamandridae</taxon>
        <taxon>Pleurodelinae</taxon>
        <taxon>Pleurodeles</taxon>
    </lineage>
</organism>
<gene>
    <name evidence="2" type="ORF">NDU88_003144</name>
</gene>
<evidence type="ECO:0000313" key="2">
    <source>
        <dbReference type="EMBL" id="KAJ1193848.1"/>
    </source>
</evidence>
<dbReference type="AlphaFoldDB" id="A0AAV7UXM5"/>
<comment type="caution">
    <text evidence="2">The sequence shown here is derived from an EMBL/GenBank/DDBJ whole genome shotgun (WGS) entry which is preliminary data.</text>
</comment>
<protein>
    <submittedName>
        <fullName evidence="2">Uncharacterized protein</fullName>
    </submittedName>
</protein>
<evidence type="ECO:0000256" key="1">
    <source>
        <dbReference type="SAM" id="MobiDB-lite"/>
    </source>
</evidence>
<sequence length="94" mass="10223">MRGTVATATAPPPPRKWDKASSCLVRVHVRQRSQSNNHSARSTRAASGVKKEKTRRPYHRGYGRLSVLGVPKAAPELPAAPRRPHAAPGVRLEA</sequence>
<accession>A0AAV7UXM5</accession>
<feature type="region of interest" description="Disordered" evidence="1">
    <location>
        <begin position="30"/>
        <end position="94"/>
    </location>
</feature>
<name>A0AAV7UXM5_PLEWA</name>